<proteinExistence type="predicted"/>
<evidence type="ECO:0000313" key="3">
    <source>
        <dbReference type="Proteomes" id="UP000000321"/>
    </source>
</evidence>
<evidence type="ECO:0000313" key="2">
    <source>
        <dbReference type="EMBL" id="EAS51331.1"/>
    </source>
</evidence>
<dbReference type="BioCyc" id="AURANTIMONAS:SI859A1_02146-MONOMER"/>
<dbReference type="Proteomes" id="UP000000321">
    <property type="component" value="Unassembled WGS sequence"/>
</dbReference>
<comment type="caution">
    <text evidence="2">The sequence shown here is derived from an EMBL/GenBank/DDBJ whole genome shotgun (WGS) entry which is preliminary data.</text>
</comment>
<reference evidence="2 3" key="1">
    <citation type="journal article" date="2008" name="Appl. Environ. Microbiol.">
        <title>Genomic insights into Mn(II) oxidation by the marine alphaproteobacterium Aurantimonas sp. strain SI85-9A1.</title>
        <authorList>
            <person name="Dick G.J."/>
            <person name="Podell S."/>
            <person name="Johnson H.A."/>
            <person name="Rivera-Espinoza Y."/>
            <person name="Bernier-Latmani R."/>
            <person name="McCarthy J.K."/>
            <person name="Torpey J.W."/>
            <person name="Clement B.G."/>
            <person name="Gaasterland T."/>
            <person name="Tebo B.M."/>
        </authorList>
    </citation>
    <scope>NUCLEOTIDE SEQUENCE [LARGE SCALE GENOMIC DNA]</scope>
    <source>
        <strain evidence="2 3">SI85-9A1</strain>
    </source>
</reference>
<gene>
    <name evidence="2" type="ORF">SI859A1_02146</name>
</gene>
<dbReference type="EMBL" id="AAPJ01000001">
    <property type="protein sequence ID" value="EAS51331.1"/>
    <property type="molecule type" value="Genomic_DNA"/>
</dbReference>
<keyword evidence="3" id="KW-1185">Reference proteome</keyword>
<accession>Q1YMQ0</accession>
<feature type="region of interest" description="Disordered" evidence="1">
    <location>
        <begin position="92"/>
        <end position="133"/>
    </location>
</feature>
<evidence type="ECO:0000256" key="1">
    <source>
        <dbReference type="SAM" id="MobiDB-lite"/>
    </source>
</evidence>
<sequence>MWCLRKAAQVHAGLASKLGKKASTNLGAIHGSQDRITQAGRGEEVMKALMGHAETGMTKRYGTKKAPRPVDIVKLNDVIQSLPWPFLQNVRAGNSASESAPTQATRGSKPSTARDRAAPVRKELCAEKAHQCE</sequence>
<dbReference type="AlphaFoldDB" id="Q1YMQ0"/>
<name>Q1YMQ0_AURMS</name>
<organism evidence="2 3">
    <name type="scientific">Aurantimonas manganoxydans (strain ATCC BAA-1229 / DSM 21871 / SI85-9A1)</name>
    <dbReference type="NCBI Taxonomy" id="287752"/>
    <lineage>
        <taxon>Bacteria</taxon>
        <taxon>Pseudomonadati</taxon>
        <taxon>Pseudomonadota</taxon>
        <taxon>Alphaproteobacteria</taxon>
        <taxon>Hyphomicrobiales</taxon>
        <taxon>Aurantimonadaceae</taxon>
        <taxon>Aurantimonas</taxon>
    </lineage>
</organism>
<protein>
    <submittedName>
        <fullName evidence="2">Uncharacterized protein</fullName>
    </submittedName>
</protein>
<dbReference type="HOGENOM" id="CLU_1904344_0_0_5"/>
<feature type="compositionally biased region" description="Basic and acidic residues" evidence="1">
    <location>
        <begin position="112"/>
        <end position="133"/>
    </location>
</feature>
<feature type="compositionally biased region" description="Polar residues" evidence="1">
    <location>
        <begin position="92"/>
        <end position="111"/>
    </location>
</feature>